<name>A0A516SBP8_9NEIS</name>
<dbReference type="PANTHER" id="PTHR30203">
    <property type="entry name" value="OUTER MEMBRANE CATION EFFLUX PROTEIN"/>
    <property type="match status" value="1"/>
</dbReference>
<dbReference type="SUPFAM" id="SSF56954">
    <property type="entry name" value="Outer membrane efflux proteins (OEP)"/>
    <property type="match status" value="1"/>
</dbReference>
<feature type="coiled-coil region" evidence="2">
    <location>
        <begin position="308"/>
        <end position="335"/>
    </location>
</feature>
<dbReference type="AlphaFoldDB" id="A0A516SBP8"/>
<gene>
    <name evidence="4" type="ORF">FNU76_03465</name>
</gene>
<keyword evidence="3" id="KW-0732">Signal</keyword>
<dbReference type="GO" id="GO:0015562">
    <property type="term" value="F:efflux transmembrane transporter activity"/>
    <property type="evidence" value="ECO:0007669"/>
    <property type="project" value="InterPro"/>
</dbReference>
<dbReference type="InterPro" id="IPR003423">
    <property type="entry name" value="OMP_efflux"/>
</dbReference>
<dbReference type="KEGG" id="cari:FNU76_03465"/>
<dbReference type="PANTHER" id="PTHR30203:SF24">
    <property type="entry name" value="BLR4935 PROTEIN"/>
    <property type="match status" value="1"/>
</dbReference>
<dbReference type="Pfam" id="PF02321">
    <property type="entry name" value="OEP"/>
    <property type="match status" value="1"/>
</dbReference>
<sequence>MFSLPPWQPLAAALVLSGLSLATQAAPLSFQAALDAAERNAPQLAAQRAGIDAARAAAISAGALPDPKLSIGIDNLPVSGTDRWRLKRDFMTMQKIGLMQEVPNAGKRQARVDAADAALARSEIERTLTTLTVRREAALAWLKRYYLERKQALFDDLAHENRLLADVVRAQLASGRGTAADVLSPRQEAAMLAERRDELSRDLALAHSALVRWVGAEASQALQGEAPSYPVGPDRLQGRLQQHPELAVYVATTALAEAQLKEAEAGKRPDWGVEIAYQRRAAQFGDMVSVQFSFDLPIFQSTRQTPQIAARQAELRRVAAEREALLREHRQLLAADLAEYGRLDQAISRQQHDFLPLAQQKVLLQTASYRSGKVDLTAVLAARRELIDVRLKTIDLDSQRAQLATRLHFTYGENE</sequence>
<accession>A0A516SBP8</accession>
<dbReference type="RefSeq" id="WP_143856413.1">
    <property type="nucleotide sequence ID" value="NZ_CP041730.1"/>
</dbReference>
<comment type="similarity">
    <text evidence="1">Belongs to the outer membrane factor (OMF) (TC 1.B.17) family.</text>
</comment>
<dbReference type="InterPro" id="IPR010131">
    <property type="entry name" value="MdtP/NodT-like"/>
</dbReference>
<proteinExistence type="inferred from homology"/>
<feature type="signal peptide" evidence="3">
    <location>
        <begin position="1"/>
        <end position="25"/>
    </location>
</feature>
<feature type="chain" id="PRO_5022143596" evidence="3">
    <location>
        <begin position="26"/>
        <end position="415"/>
    </location>
</feature>
<dbReference type="EMBL" id="CP041730">
    <property type="protein sequence ID" value="QDQ25488.1"/>
    <property type="molecule type" value="Genomic_DNA"/>
</dbReference>
<dbReference type="OrthoDB" id="9769048at2"/>
<keyword evidence="2" id="KW-0175">Coiled coil</keyword>
<evidence type="ECO:0000313" key="5">
    <source>
        <dbReference type="Proteomes" id="UP000317550"/>
    </source>
</evidence>
<evidence type="ECO:0000256" key="1">
    <source>
        <dbReference type="ARBA" id="ARBA00007613"/>
    </source>
</evidence>
<dbReference type="Gene3D" id="1.20.1600.10">
    <property type="entry name" value="Outer membrane efflux proteins (OEP)"/>
    <property type="match status" value="1"/>
</dbReference>
<protein>
    <submittedName>
        <fullName evidence="4">TolC family protein</fullName>
    </submittedName>
</protein>
<keyword evidence="5" id="KW-1185">Reference proteome</keyword>
<evidence type="ECO:0000256" key="3">
    <source>
        <dbReference type="SAM" id="SignalP"/>
    </source>
</evidence>
<evidence type="ECO:0000313" key="4">
    <source>
        <dbReference type="EMBL" id="QDQ25488.1"/>
    </source>
</evidence>
<evidence type="ECO:0000256" key="2">
    <source>
        <dbReference type="SAM" id="Coils"/>
    </source>
</evidence>
<organism evidence="4 5">
    <name type="scientific">Chitinimonas arctica</name>
    <dbReference type="NCBI Taxonomy" id="2594795"/>
    <lineage>
        <taxon>Bacteria</taxon>
        <taxon>Pseudomonadati</taxon>
        <taxon>Pseudomonadota</taxon>
        <taxon>Betaproteobacteria</taxon>
        <taxon>Neisseriales</taxon>
        <taxon>Chitinibacteraceae</taxon>
        <taxon>Chitinimonas</taxon>
    </lineage>
</organism>
<reference evidence="5" key="1">
    <citation type="submission" date="2019-07" db="EMBL/GenBank/DDBJ databases">
        <title>Chitinimonas sp. nov., isolated from Ny-Alesund, arctica soil.</title>
        <authorList>
            <person name="Xu Q."/>
            <person name="Peng F."/>
        </authorList>
    </citation>
    <scope>NUCLEOTIDE SEQUENCE [LARGE SCALE GENOMIC DNA]</scope>
    <source>
        <strain evidence="5">R3-44</strain>
    </source>
</reference>
<dbReference type="Proteomes" id="UP000317550">
    <property type="component" value="Chromosome"/>
</dbReference>